<proteinExistence type="predicted"/>
<feature type="non-terminal residue" evidence="1">
    <location>
        <position position="1"/>
    </location>
</feature>
<organism evidence="1 2">
    <name type="scientific">Burkholderia stagnalis</name>
    <dbReference type="NCBI Taxonomy" id="1503054"/>
    <lineage>
        <taxon>Bacteria</taxon>
        <taxon>Pseudomonadati</taxon>
        <taxon>Pseudomonadota</taxon>
        <taxon>Betaproteobacteria</taxon>
        <taxon>Burkholderiales</taxon>
        <taxon>Burkholderiaceae</taxon>
        <taxon>Burkholderia</taxon>
        <taxon>Burkholderia cepacia complex</taxon>
    </lineage>
</organism>
<evidence type="ECO:0000313" key="1">
    <source>
        <dbReference type="EMBL" id="KAB0630588.1"/>
    </source>
</evidence>
<dbReference type="SUPFAM" id="SSF51604">
    <property type="entry name" value="Enolase C-terminal domain-like"/>
    <property type="match status" value="1"/>
</dbReference>
<dbReference type="InterPro" id="IPR036849">
    <property type="entry name" value="Enolase-like_C_sf"/>
</dbReference>
<dbReference type="InterPro" id="IPR029017">
    <property type="entry name" value="Enolase-like_N"/>
</dbReference>
<reference evidence="1 2" key="1">
    <citation type="submission" date="2019-09" db="EMBL/GenBank/DDBJ databases">
        <title>Draft genome sequences of 48 bacterial type strains from the CCUG.</title>
        <authorList>
            <person name="Tunovic T."/>
            <person name="Pineiro-Iglesias B."/>
            <person name="Unosson C."/>
            <person name="Inganas E."/>
            <person name="Ohlen M."/>
            <person name="Cardew S."/>
            <person name="Jensie-Markopoulos S."/>
            <person name="Salva-Serra F."/>
            <person name="Jaen-Luchoro D."/>
            <person name="Karlsson R."/>
            <person name="Svensson-Stadler L."/>
            <person name="Chun J."/>
            <person name="Moore E."/>
        </authorList>
    </citation>
    <scope>NUCLEOTIDE SEQUENCE [LARGE SCALE GENOMIC DNA]</scope>
    <source>
        <strain evidence="1 2">CCUG 65686</strain>
    </source>
</reference>
<dbReference type="AlphaFoldDB" id="A0A6L3MJ80"/>
<dbReference type="Gene3D" id="3.30.390.10">
    <property type="entry name" value="Enolase-like, N-terminal domain"/>
    <property type="match status" value="1"/>
</dbReference>
<name>A0A6L3MJ80_9BURK</name>
<dbReference type="Gene3D" id="3.20.20.120">
    <property type="entry name" value="Enolase-like C-terminal domain"/>
    <property type="match status" value="1"/>
</dbReference>
<dbReference type="EMBL" id="VZOK01000250">
    <property type="protein sequence ID" value="KAB0630588.1"/>
    <property type="molecule type" value="Genomic_DNA"/>
</dbReference>
<gene>
    <name evidence="1" type="ORF">F7R25_37600</name>
</gene>
<keyword evidence="1" id="KW-0413">Isomerase</keyword>
<comment type="caution">
    <text evidence="1">The sequence shown here is derived from an EMBL/GenBank/DDBJ whole genome shotgun (WGS) entry which is preliminary data.</text>
</comment>
<sequence>AYGTELFGPLLLTEEILKTPLQYQNYELVLPTVSGLGIELDLNKIDNLRRQ</sequence>
<evidence type="ECO:0000313" key="2">
    <source>
        <dbReference type="Proteomes" id="UP000473470"/>
    </source>
</evidence>
<dbReference type="Proteomes" id="UP000473470">
    <property type="component" value="Unassembled WGS sequence"/>
</dbReference>
<dbReference type="GO" id="GO:0016853">
    <property type="term" value="F:isomerase activity"/>
    <property type="evidence" value="ECO:0007669"/>
    <property type="project" value="UniProtKB-KW"/>
</dbReference>
<protein>
    <submittedName>
        <fullName evidence="1">Muconate cycloisomerase</fullName>
    </submittedName>
</protein>
<accession>A0A6L3MJ80</accession>